<protein>
    <recommendedName>
        <fullName evidence="1">SnoaL-like domain-containing protein</fullName>
    </recommendedName>
</protein>
<organism evidence="2 3">
    <name type="scientific">Sphingopyxis witflariensis</name>
    <dbReference type="NCBI Taxonomy" id="173675"/>
    <lineage>
        <taxon>Bacteria</taxon>
        <taxon>Pseudomonadati</taxon>
        <taxon>Pseudomonadota</taxon>
        <taxon>Alphaproteobacteria</taxon>
        <taxon>Sphingomonadales</taxon>
        <taxon>Sphingomonadaceae</taxon>
        <taxon>Sphingopyxis</taxon>
    </lineage>
</organism>
<feature type="domain" description="SnoaL-like" evidence="1">
    <location>
        <begin position="14"/>
        <end position="111"/>
    </location>
</feature>
<comment type="caution">
    <text evidence="2">The sequence shown here is derived from an EMBL/GenBank/DDBJ whole genome shotgun (WGS) entry which is preliminary data.</text>
</comment>
<dbReference type="AlphaFoldDB" id="A0A246K0U7"/>
<accession>A0A246K0U7</accession>
<dbReference type="EMBL" id="NISJ01000003">
    <property type="protein sequence ID" value="OWQ98489.1"/>
    <property type="molecule type" value="Genomic_DNA"/>
</dbReference>
<dbReference type="InterPro" id="IPR037401">
    <property type="entry name" value="SnoaL-like"/>
</dbReference>
<gene>
    <name evidence="2" type="ORF">CDQ91_08430</name>
</gene>
<dbReference type="Proteomes" id="UP000197097">
    <property type="component" value="Unassembled WGS sequence"/>
</dbReference>
<dbReference type="OrthoDB" id="2083380at2"/>
<evidence type="ECO:0000259" key="1">
    <source>
        <dbReference type="Pfam" id="PF12680"/>
    </source>
</evidence>
<name>A0A246K0U7_9SPHN</name>
<evidence type="ECO:0000313" key="2">
    <source>
        <dbReference type="EMBL" id="OWQ98489.1"/>
    </source>
</evidence>
<dbReference type="InterPro" id="IPR032710">
    <property type="entry name" value="NTF2-like_dom_sf"/>
</dbReference>
<sequence length="141" mass="15328">MLRKALGNRLAPEAATFLDMLADDGVMEFPYSPPGLATRLEGKAAIAQHLEGLADMIAFDRMGEPVIHATADPDVTIVEFEGFGRGVTTGESYDQRYISVIRTHAGRIVHYRDYWNPLVVLRALRGSAVVDALCEGGSDHG</sequence>
<dbReference type="Pfam" id="PF12680">
    <property type="entry name" value="SnoaL_2"/>
    <property type="match status" value="1"/>
</dbReference>
<dbReference type="SUPFAM" id="SSF54427">
    <property type="entry name" value="NTF2-like"/>
    <property type="match status" value="1"/>
</dbReference>
<reference evidence="2 3" key="1">
    <citation type="journal article" date="2002" name="Int. J. Syst. Evol. Microbiol.">
        <title>Sphingopyxis witflariensis sp. nov., isolated from activated sludge.</title>
        <authorList>
            <person name="Kampfer P."/>
            <person name="Witzenberger R."/>
            <person name="Denner E.B."/>
            <person name="Busse H.J."/>
            <person name="Neef A."/>
        </authorList>
    </citation>
    <scope>NUCLEOTIDE SEQUENCE [LARGE SCALE GENOMIC DNA]</scope>
    <source>
        <strain evidence="2 3">DSM 14551</strain>
    </source>
</reference>
<keyword evidence="3" id="KW-1185">Reference proteome</keyword>
<dbReference type="Gene3D" id="3.10.450.50">
    <property type="match status" value="1"/>
</dbReference>
<evidence type="ECO:0000313" key="3">
    <source>
        <dbReference type="Proteomes" id="UP000197097"/>
    </source>
</evidence>
<proteinExistence type="predicted"/>